<dbReference type="EMBL" id="JARBHB010000003">
    <property type="protein sequence ID" value="KAJ8890917.1"/>
    <property type="molecule type" value="Genomic_DNA"/>
</dbReference>
<organism evidence="1 2">
    <name type="scientific">Dryococelus australis</name>
    <dbReference type="NCBI Taxonomy" id="614101"/>
    <lineage>
        <taxon>Eukaryota</taxon>
        <taxon>Metazoa</taxon>
        <taxon>Ecdysozoa</taxon>
        <taxon>Arthropoda</taxon>
        <taxon>Hexapoda</taxon>
        <taxon>Insecta</taxon>
        <taxon>Pterygota</taxon>
        <taxon>Neoptera</taxon>
        <taxon>Polyneoptera</taxon>
        <taxon>Phasmatodea</taxon>
        <taxon>Verophasmatodea</taxon>
        <taxon>Anareolatae</taxon>
        <taxon>Phasmatidae</taxon>
        <taxon>Eurycanthinae</taxon>
        <taxon>Dryococelus</taxon>
    </lineage>
</organism>
<protein>
    <submittedName>
        <fullName evidence="1">Uncharacterized protein</fullName>
    </submittedName>
</protein>
<reference evidence="1 2" key="1">
    <citation type="submission" date="2023-02" db="EMBL/GenBank/DDBJ databases">
        <title>LHISI_Scaffold_Assembly.</title>
        <authorList>
            <person name="Stuart O.P."/>
            <person name="Cleave R."/>
            <person name="Magrath M.J.L."/>
            <person name="Mikheyev A.S."/>
        </authorList>
    </citation>
    <scope>NUCLEOTIDE SEQUENCE [LARGE SCALE GENOMIC DNA]</scope>
    <source>
        <strain evidence="1">Daus_M_001</strain>
        <tissue evidence="1">Leg muscle</tissue>
    </source>
</reference>
<evidence type="ECO:0000313" key="1">
    <source>
        <dbReference type="EMBL" id="KAJ8890917.1"/>
    </source>
</evidence>
<name>A0ABQ9I356_9NEOP</name>
<accession>A0ABQ9I356</accession>
<keyword evidence="2" id="KW-1185">Reference proteome</keyword>
<comment type="caution">
    <text evidence="1">The sequence shown here is derived from an EMBL/GenBank/DDBJ whole genome shotgun (WGS) entry which is preliminary data.</text>
</comment>
<gene>
    <name evidence="1" type="ORF">PR048_010426</name>
</gene>
<evidence type="ECO:0000313" key="2">
    <source>
        <dbReference type="Proteomes" id="UP001159363"/>
    </source>
</evidence>
<sequence length="354" mass="39005">MRHRRNFHHNDALAEKGITFICKSSYEARILIRFLKALCTYLLSLKETGATVAELLACSPPTSLWTEALTTGATISARDAAELSPCDRGAPLGSATRKRCGNKRIASPPTPPKLHHVTRCVTAPRRGRQLCDVDGPGPAVYLAARCECGGVATYFLKDDPSKGGNVTLAELKRGRLVPPTLAALTHVLIRTDVGRKIASQYNSSPQLPVLYKSADPQGYGKCFLSNLGITFRGKASCALKLQIPSRLLLLWLLSALQWRQLNKDFSLPAGRQLRNGRDTKYVNAIMIPQYDTTVGSRIHEMAQGVEQTAEKIKLDKRFAIQVVESTDICNDGQLIAYVRYFDVGKDIIIDDILR</sequence>
<dbReference type="Proteomes" id="UP001159363">
    <property type="component" value="Chromosome 3"/>
</dbReference>
<proteinExistence type="predicted"/>